<dbReference type="Pfam" id="PF02386">
    <property type="entry name" value="TrkH"/>
    <property type="match status" value="1"/>
</dbReference>
<name>A0A1M2VZM0_TRAPU</name>
<comment type="subcellular location">
    <subcellularLocation>
        <location evidence="1">Membrane</location>
        <topology evidence="1">Multi-pass membrane protein</topology>
    </subcellularLocation>
</comment>
<sequence>MHALSKLIVCAVMLRGRHRGLPVALDRAVLMPREFLIIHDGTQDEGGDEKESEDGRMHHMQVLHDPDELATRMRLRTRTISLIVEERREAGAKEAAWAHDRVPEESRDVSVGSAGSERNV</sequence>
<feature type="region of interest" description="Disordered" evidence="7">
    <location>
        <begin position="93"/>
        <end position="120"/>
    </location>
</feature>
<evidence type="ECO:0000256" key="7">
    <source>
        <dbReference type="SAM" id="MobiDB-lite"/>
    </source>
</evidence>
<dbReference type="STRING" id="154538.A0A1M2VZM0"/>
<keyword evidence="6" id="KW-0472">Membrane</keyword>
<evidence type="ECO:0000256" key="2">
    <source>
        <dbReference type="ARBA" id="ARBA00022448"/>
    </source>
</evidence>
<gene>
    <name evidence="8" type="ORF">TRAPUB_10453</name>
</gene>
<keyword evidence="2" id="KW-0813">Transport</keyword>
<dbReference type="GO" id="GO:0030001">
    <property type="term" value="P:metal ion transport"/>
    <property type="evidence" value="ECO:0007669"/>
    <property type="project" value="UniProtKB-ARBA"/>
</dbReference>
<dbReference type="AlphaFoldDB" id="A0A1M2VZM0"/>
<feature type="compositionally biased region" description="Basic and acidic residues" evidence="7">
    <location>
        <begin position="93"/>
        <end position="108"/>
    </location>
</feature>
<keyword evidence="3" id="KW-0812">Transmembrane</keyword>
<dbReference type="EMBL" id="MNAD01000441">
    <property type="protein sequence ID" value="OJT12976.1"/>
    <property type="molecule type" value="Genomic_DNA"/>
</dbReference>
<reference evidence="8 9" key="1">
    <citation type="submission" date="2016-10" db="EMBL/GenBank/DDBJ databases">
        <title>Genome sequence of the basidiomycete white-rot fungus Trametes pubescens.</title>
        <authorList>
            <person name="Makela M.R."/>
            <person name="Granchi Z."/>
            <person name="Peng M."/>
            <person name="De Vries R.P."/>
            <person name="Grigoriev I."/>
            <person name="Riley R."/>
            <person name="Hilden K."/>
        </authorList>
    </citation>
    <scope>NUCLEOTIDE SEQUENCE [LARGE SCALE GENOMIC DNA]</scope>
    <source>
        <strain evidence="8 9">FBCC735</strain>
    </source>
</reference>
<evidence type="ECO:0000313" key="8">
    <source>
        <dbReference type="EMBL" id="OJT12976.1"/>
    </source>
</evidence>
<dbReference type="OrthoDB" id="9999863at2759"/>
<proteinExistence type="predicted"/>
<dbReference type="Proteomes" id="UP000184267">
    <property type="component" value="Unassembled WGS sequence"/>
</dbReference>
<evidence type="ECO:0000256" key="6">
    <source>
        <dbReference type="ARBA" id="ARBA00023136"/>
    </source>
</evidence>
<evidence type="ECO:0000313" key="9">
    <source>
        <dbReference type="Proteomes" id="UP000184267"/>
    </source>
</evidence>
<comment type="caution">
    <text evidence="8">The sequence shown here is derived from an EMBL/GenBank/DDBJ whole genome shotgun (WGS) entry which is preliminary data.</text>
</comment>
<keyword evidence="9" id="KW-1185">Reference proteome</keyword>
<accession>A0A1M2VZM0</accession>
<dbReference type="InterPro" id="IPR003445">
    <property type="entry name" value="Cat_transpt"/>
</dbReference>
<dbReference type="GO" id="GO:0008324">
    <property type="term" value="F:monoatomic cation transmembrane transporter activity"/>
    <property type="evidence" value="ECO:0007669"/>
    <property type="project" value="InterPro"/>
</dbReference>
<dbReference type="GO" id="GO:0016020">
    <property type="term" value="C:membrane"/>
    <property type="evidence" value="ECO:0007669"/>
    <property type="project" value="UniProtKB-SubCell"/>
</dbReference>
<organism evidence="8 9">
    <name type="scientific">Trametes pubescens</name>
    <name type="common">White-rot fungus</name>
    <dbReference type="NCBI Taxonomy" id="154538"/>
    <lineage>
        <taxon>Eukaryota</taxon>
        <taxon>Fungi</taxon>
        <taxon>Dikarya</taxon>
        <taxon>Basidiomycota</taxon>
        <taxon>Agaricomycotina</taxon>
        <taxon>Agaricomycetes</taxon>
        <taxon>Polyporales</taxon>
        <taxon>Polyporaceae</taxon>
        <taxon>Trametes</taxon>
    </lineage>
</organism>
<protein>
    <submittedName>
        <fullName evidence="8">Uncharacterized protein</fullName>
    </submittedName>
</protein>
<evidence type="ECO:0000256" key="5">
    <source>
        <dbReference type="ARBA" id="ARBA00023065"/>
    </source>
</evidence>
<keyword evidence="5" id="KW-0406">Ion transport</keyword>
<evidence type="ECO:0000256" key="1">
    <source>
        <dbReference type="ARBA" id="ARBA00004141"/>
    </source>
</evidence>
<keyword evidence="4" id="KW-1133">Transmembrane helix</keyword>
<evidence type="ECO:0000256" key="4">
    <source>
        <dbReference type="ARBA" id="ARBA00022989"/>
    </source>
</evidence>
<evidence type="ECO:0000256" key="3">
    <source>
        <dbReference type="ARBA" id="ARBA00022692"/>
    </source>
</evidence>